<gene>
    <name evidence="1" type="ORF">DPMN_135483</name>
</gene>
<reference evidence="1" key="1">
    <citation type="journal article" date="2019" name="bioRxiv">
        <title>The Genome of the Zebra Mussel, Dreissena polymorpha: A Resource for Invasive Species Research.</title>
        <authorList>
            <person name="McCartney M.A."/>
            <person name="Auch B."/>
            <person name="Kono T."/>
            <person name="Mallez S."/>
            <person name="Zhang Y."/>
            <person name="Obille A."/>
            <person name="Becker A."/>
            <person name="Abrahante J.E."/>
            <person name="Garbe J."/>
            <person name="Badalamenti J.P."/>
            <person name="Herman A."/>
            <person name="Mangelson H."/>
            <person name="Liachko I."/>
            <person name="Sullivan S."/>
            <person name="Sone E.D."/>
            <person name="Koren S."/>
            <person name="Silverstein K.A.T."/>
            <person name="Beckman K.B."/>
            <person name="Gohl D.M."/>
        </authorList>
    </citation>
    <scope>NUCLEOTIDE SEQUENCE</scope>
    <source>
        <strain evidence="1">Duluth1</strain>
        <tissue evidence="1">Whole animal</tissue>
    </source>
</reference>
<dbReference type="AlphaFoldDB" id="A0A9D4G1Z8"/>
<evidence type="ECO:0000313" key="2">
    <source>
        <dbReference type="Proteomes" id="UP000828390"/>
    </source>
</evidence>
<name>A0A9D4G1Z8_DREPO</name>
<accession>A0A9D4G1Z8</accession>
<keyword evidence="2" id="KW-1185">Reference proteome</keyword>
<evidence type="ECO:0000313" key="1">
    <source>
        <dbReference type="EMBL" id="KAH3807150.1"/>
    </source>
</evidence>
<comment type="caution">
    <text evidence="1">The sequence shown here is derived from an EMBL/GenBank/DDBJ whole genome shotgun (WGS) entry which is preliminary data.</text>
</comment>
<organism evidence="1 2">
    <name type="scientific">Dreissena polymorpha</name>
    <name type="common">Zebra mussel</name>
    <name type="synonym">Mytilus polymorpha</name>
    <dbReference type="NCBI Taxonomy" id="45954"/>
    <lineage>
        <taxon>Eukaryota</taxon>
        <taxon>Metazoa</taxon>
        <taxon>Spiralia</taxon>
        <taxon>Lophotrochozoa</taxon>
        <taxon>Mollusca</taxon>
        <taxon>Bivalvia</taxon>
        <taxon>Autobranchia</taxon>
        <taxon>Heteroconchia</taxon>
        <taxon>Euheterodonta</taxon>
        <taxon>Imparidentia</taxon>
        <taxon>Neoheterodontei</taxon>
        <taxon>Myida</taxon>
        <taxon>Dreissenoidea</taxon>
        <taxon>Dreissenidae</taxon>
        <taxon>Dreissena</taxon>
    </lineage>
</organism>
<protein>
    <submittedName>
        <fullName evidence="1">Uncharacterized protein</fullName>
    </submittedName>
</protein>
<proteinExistence type="predicted"/>
<sequence>MRVDGHPNLLGNDIKNLTEYISENKIKKQLKEFLQGQWKHASACDKGMLLNSRAFRQSEVFMRIEYGYYLFQLTTGKHQFKTSSSSKMRQLEIQLNCEIIMKGRCFNQKYNTIMVTPNRNTMNVECTARRFID</sequence>
<dbReference type="EMBL" id="JAIWYP010000006">
    <property type="protein sequence ID" value="KAH3807150.1"/>
    <property type="molecule type" value="Genomic_DNA"/>
</dbReference>
<dbReference type="Proteomes" id="UP000828390">
    <property type="component" value="Unassembled WGS sequence"/>
</dbReference>
<reference evidence="1" key="2">
    <citation type="submission" date="2020-11" db="EMBL/GenBank/DDBJ databases">
        <authorList>
            <person name="McCartney M.A."/>
            <person name="Auch B."/>
            <person name="Kono T."/>
            <person name="Mallez S."/>
            <person name="Becker A."/>
            <person name="Gohl D.M."/>
            <person name="Silverstein K.A.T."/>
            <person name="Koren S."/>
            <person name="Bechman K.B."/>
            <person name="Herman A."/>
            <person name="Abrahante J.E."/>
            <person name="Garbe J."/>
        </authorList>
    </citation>
    <scope>NUCLEOTIDE SEQUENCE</scope>
    <source>
        <strain evidence="1">Duluth1</strain>
        <tissue evidence="1">Whole animal</tissue>
    </source>
</reference>